<evidence type="ECO:0000256" key="3">
    <source>
        <dbReference type="ARBA" id="ARBA00023082"/>
    </source>
</evidence>
<evidence type="ECO:0000259" key="5">
    <source>
        <dbReference type="Pfam" id="PF04542"/>
    </source>
</evidence>
<protein>
    <submittedName>
        <fullName evidence="7">RNA polymerase sigma factor</fullName>
    </submittedName>
</protein>
<evidence type="ECO:0000313" key="7">
    <source>
        <dbReference type="EMBL" id="QXX77651.1"/>
    </source>
</evidence>
<dbReference type="InterPro" id="IPR014284">
    <property type="entry name" value="RNA_pol_sigma-70_dom"/>
</dbReference>
<dbReference type="InterPro" id="IPR013325">
    <property type="entry name" value="RNA_pol_sigma_r2"/>
</dbReference>
<keyword evidence="8" id="KW-1185">Reference proteome</keyword>
<dbReference type="InterPro" id="IPR036388">
    <property type="entry name" value="WH-like_DNA-bd_sf"/>
</dbReference>
<dbReference type="InterPro" id="IPR039425">
    <property type="entry name" value="RNA_pol_sigma-70-like"/>
</dbReference>
<dbReference type="Gene3D" id="1.10.10.10">
    <property type="entry name" value="Winged helix-like DNA-binding domain superfamily/Winged helix DNA-binding domain"/>
    <property type="match status" value="1"/>
</dbReference>
<evidence type="ECO:0000256" key="4">
    <source>
        <dbReference type="ARBA" id="ARBA00023163"/>
    </source>
</evidence>
<dbReference type="InterPro" id="IPR013249">
    <property type="entry name" value="RNA_pol_sigma70_r4_t2"/>
</dbReference>
<dbReference type="PANTHER" id="PTHR43133">
    <property type="entry name" value="RNA POLYMERASE ECF-TYPE SIGMA FACTO"/>
    <property type="match status" value="1"/>
</dbReference>
<proteinExistence type="inferred from homology"/>
<sequence>MPTKPRASSHHRRNALVDALCEHYEDLLGQLRRRFGAQHFAQDVLHDACLRLLERPSRPEPRSPLALLRRILHHLAIDRYRSDQRRCSHHEVHLRPEDHPCPAATPEQQVSARQALNHLMQAIHSLPPRCKEVFILHKIHHISQTEVARLQAISVKTVEKHIRLGMEHCRRHMERC</sequence>
<reference evidence="7 8" key="1">
    <citation type="submission" date="2020-02" db="EMBL/GenBank/DDBJ databases">
        <title>Partial ammonium oxidation to N2 by heterotrophic bacteria.</title>
        <authorList>
            <person name="Wu M."/>
        </authorList>
    </citation>
    <scope>NUCLEOTIDE SEQUENCE [LARGE SCALE GENOMIC DNA]</scope>
    <source>
        <strain evidence="7 8">HO-1</strain>
    </source>
</reference>
<keyword evidence="3" id="KW-0731">Sigma factor</keyword>
<dbReference type="Pfam" id="PF04542">
    <property type="entry name" value="Sigma70_r2"/>
    <property type="match status" value="1"/>
</dbReference>
<dbReference type="PANTHER" id="PTHR43133:SF63">
    <property type="entry name" value="RNA POLYMERASE SIGMA FACTOR FECI-RELATED"/>
    <property type="match status" value="1"/>
</dbReference>
<dbReference type="NCBIfam" id="TIGR02937">
    <property type="entry name" value="sigma70-ECF"/>
    <property type="match status" value="1"/>
</dbReference>
<feature type="domain" description="RNA polymerase sigma-70 region 2" evidence="5">
    <location>
        <begin position="22"/>
        <end position="86"/>
    </location>
</feature>
<evidence type="ECO:0000313" key="8">
    <source>
        <dbReference type="Proteomes" id="UP000826050"/>
    </source>
</evidence>
<feature type="domain" description="RNA polymerase sigma factor 70 region 4 type 2" evidence="6">
    <location>
        <begin position="119"/>
        <end position="169"/>
    </location>
</feature>
<dbReference type="Gene3D" id="1.10.1740.10">
    <property type="match status" value="1"/>
</dbReference>
<dbReference type="EMBL" id="CP049362">
    <property type="protein sequence ID" value="QXX77651.1"/>
    <property type="molecule type" value="Genomic_DNA"/>
</dbReference>
<organism evidence="7 8">
    <name type="scientific">Alcaligenes ammonioxydans</name>
    <dbReference type="NCBI Taxonomy" id="2582914"/>
    <lineage>
        <taxon>Bacteria</taxon>
        <taxon>Pseudomonadati</taxon>
        <taxon>Pseudomonadota</taxon>
        <taxon>Betaproteobacteria</taxon>
        <taxon>Burkholderiales</taxon>
        <taxon>Alcaligenaceae</taxon>
        <taxon>Alcaligenes</taxon>
    </lineage>
</organism>
<gene>
    <name evidence="7" type="ORF">FE795_00575</name>
</gene>
<dbReference type="SUPFAM" id="SSF88659">
    <property type="entry name" value="Sigma3 and sigma4 domains of RNA polymerase sigma factors"/>
    <property type="match status" value="1"/>
</dbReference>
<name>A0ABX8SNP3_9BURK</name>
<keyword evidence="2" id="KW-0805">Transcription regulation</keyword>
<keyword evidence="4" id="KW-0804">Transcription</keyword>
<dbReference type="Proteomes" id="UP000826050">
    <property type="component" value="Chromosome"/>
</dbReference>
<evidence type="ECO:0000256" key="2">
    <source>
        <dbReference type="ARBA" id="ARBA00023015"/>
    </source>
</evidence>
<accession>A0ABX8SNP3</accession>
<dbReference type="InterPro" id="IPR007627">
    <property type="entry name" value="RNA_pol_sigma70_r2"/>
</dbReference>
<dbReference type="SUPFAM" id="SSF88946">
    <property type="entry name" value="Sigma2 domain of RNA polymerase sigma factors"/>
    <property type="match status" value="1"/>
</dbReference>
<comment type="similarity">
    <text evidence="1">Belongs to the sigma-70 factor family. ECF subfamily.</text>
</comment>
<evidence type="ECO:0000256" key="1">
    <source>
        <dbReference type="ARBA" id="ARBA00010641"/>
    </source>
</evidence>
<dbReference type="Pfam" id="PF08281">
    <property type="entry name" value="Sigma70_r4_2"/>
    <property type="match status" value="1"/>
</dbReference>
<dbReference type="InterPro" id="IPR013324">
    <property type="entry name" value="RNA_pol_sigma_r3/r4-like"/>
</dbReference>
<dbReference type="RefSeq" id="WP_131071143.1">
    <property type="nucleotide sequence ID" value="NZ_CP049362.1"/>
</dbReference>
<evidence type="ECO:0000259" key="6">
    <source>
        <dbReference type="Pfam" id="PF08281"/>
    </source>
</evidence>